<keyword evidence="3" id="KW-0547">Nucleotide-binding</keyword>
<feature type="region of interest" description="Disordered" evidence="7">
    <location>
        <begin position="298"/>
        <end position="317"/>
    </location>
</feature>
<feature type="compositionally biased region" description="Basic and acidic residues" evidence="7">
    <location>
        <begin position="244"/>
        <end position="257"/>
    </location>
</feature>
<evidence type="ECO:0000259" key="8">
    <source>
        <dbReference type="PROSITE" id="PS50011"/>
    </source>
</evidence>
<dbReference type="Pfam" id="PF21127">
    <property type="entry name" value="ATG1-like_MIT2"/>
    <property type="match status" value="1"/>
</dbReference>
<dbReference type="Proteomes" id="UP000193498">
    <property type="component" value="Unassembled WGS sequence"/>
</dbReference>
<evidence type="ECO:0000256" key="7">
    <source>
        <dbReference type="SAM" id="MobiDB-lite"/>
    </source>
</evidence>
<dbReference type="InterPro" id="IPR022708">
    <property type="entry name" value="Atg1-like_tMIT"/>
</dbReference>
<dbReference type="PROSITE" id="PS50011">
    <property type="entry name" value="PROTEIN_KINASE_DOM"/>
    <property type="match status" value="1"/>
</dbReference>
<name>A0A1Y1XU67_9FUNG</name>
<dbReference type="Pfam" id="PF00069">
    <property type="entry name" value="Pkinase"/>
    <property type="match status" value="1"/>
</dbReference>
<feature type="compositionally biased region" description="Basic and acidic residues" evidence="7">
    <location>
        <begin position="389"/>
        <end position="406"/>
    </location>
</feature>
<evidence type="ECO:0000256" key="5">
    <source>
        <dbReference type="ARBA" id="ARBA00022840"/>
    </source>
</evidence>
<proteinExistence type="predicted"/>
<dbReference type="GO" id="GO:0034727">
    <property type="term" value="P:piecemeal microautophagy of the nucleus"/>
    <property type="evidence" value="ECO:0007669"/>
    <property type="project" value="TreeGrafter"/>
</dbReference>
<feature type="compositionally biased region" description="Polar residues" evidence="7">
    <location>
        <begin position="202"/>
        <end position="212"/>
    </location>
</feature>
<dbReference type="GO" id="GO:0005776">
    <property type="term" value="C:autophagosome"/>
    <property type="evidence" value="ECO:0007669"/>
    <property type="project" value="TreeGrafter"/>
</dbReference>
<dbReference type="GO" id="GO:0034045">
    <property type="term" value="C:phagophore assembly site membrane"/>
    <property type="evidence" value="ECO:0007669"/>
    <property type="project" value="TreeGrafter"/>
</dbReference>
<keyword evidence="4 9" id="KW-0418">Kinase</keyword>
<evidence type="ECO:0000313" key="9">
    <source>
        <dbReference type="EMBL" id="ORX89301.1"/>
    </source>
</evidence>
<feature type="region of interest" description="Disordered" evidence="7">
    <location>
        <begin position="336"/>
        <end position="361"/>
    </location>
</feature>
<keyword evidence="2" id="KW-0808">Transferase</keyword>
<feature type="domain" description="Protein kinase" evidence="8">
    <location>
        <begin position="1"/>
        <end position="120"/>
    </location>
</feature>
<feature type="region of interest" description="Disordered" evidence="7">
    <location>
        <begin position="60"/>
        <end position="83"/>
    </location>
</feature>
<evidence type="ECO:0000256" key="3">
    <source>
        <dbReference type="ARBA" id="ARBA00022741"/>
    </source>
</evidence>
<reference evidence="9 10" key="1">
    <citation type="submission" date="2016-07" db="EMBL/GenBank/DDBJ databases">
        <title>Pervasive Adenine N6-methylation of Active Genes in Fungi.</title>
        <authorList>
            <consortium name="DOE Joint Genome Institute"/>
            <person name="Mondo S.J."/>
            <person name="Dannebaum R.O."/>
            <person name="Kuo R.C."/>
            <person name="Labutti K."/>
            <person name="Haridas S."/>
            <person name="Kuo A."/>
            <person name="Salamov A."/>
            <person name="Ahrendt S.R."/>
            <person name="Lipzen A."/>
            <person name="Sullivan W."/>
            <person name="Andreopoulos W.B."/>
            <person name="Clum A."/>
            <person name="Lindquist E."/>
            <person name="Daum C."/>
            <person name="Ramamoorthy G.K."/>
            <person name="Gryganskyi A."/>
            <person name="Culley D."/>
            <person name="Magnuson J.K."/>
            <person name="James T.Y."/>
            <person name="O'Malley M.A."/>
            <person name="Stajich J.E."/>
            <person name="Spatafora J.W."/>
            <person name="Visel A."/>
            <person name="Grigoriev I.V."/>
        </authorList>
    </citation>
    <scope>NUCLEOTIDE SEQUENCE [LARGE SCALE GENOMIC DNA]</scope>
    <source>
        <strain evidence="9 10">CBS 931.73</strain>
    </source>
</reference>
<feature type="compositionally biased region" description="Basic and acidic residues" evidence="7">
    <location>
        <begin position="191"/>
        <end position="201"/>
    </location>
</feature>
<dbReference type="PANTHER" id="PTHR24348:SF22">
    <property type="entry name" value="NON-SPECIFIC SERINE_THREONINE PROTEIN KINASE"/>
    <property type="match status" value="1"/>
</dbReference>
<dbReference type="GO" id="GO:0004674">
    <property type="term" value="F:protein serine/threonine kinase activity"/>
    <property type="evidence" value="ECO:0007669"/>
    <property type="project" value="UniProtKB-EC"/>
</dbReference>
<evidence type="ECO:0000256" key="6">
    <source>
        <dbReference type="ARBA" id="ARBA00030237"/>
    </source>
</evidence>
<protein>
    <recommendedName>
        <fullName evidence="1">non-specific serine/threonine protein kinase</fullName>
        <ecNumber evidence="1">2.7.11.1</ecNumber>
    </recommendedName>
    <alternativeName>
        <fullName evidence="6">Autophagy-related protein 1</fullName>
    </alternativeName>
</protein>
<organism evidence="9 10">
    <name type="scientific">Basidiobolus meristosporus CBS 931.73</name>
    <dbReference type="NCBI Taxonomy" id="1314790"/>
    <lineage>
        <taxon>Eukaryota</taxon>
        <taxon>Fungi</taxon>
        <taxon>Fungi incertae sedis</taxon>
        <taxon>Zoopagomycota</taxon>
        <taxon>Entomophthoromycotina</taxon>
        <taxon>Basidiobolomycetes</taxon>
        <taxon>Basidiobolales</taxon>
        <taxon>Basidiobolaceae</taxon>
        <taxon>Basidiobolus</taxon>
    </lineage>
</organism>
<dbReference type="GO" id="GO:0000045">
    <property type="term" value="P:autophagosome assembly"/>
    <property type="evidence" value="ECO:0007669"/>
    <property type="project" value="TreeGrafter"/>
</dbReference>
<evidence type="ECO:0000313" key="10">
    <source>
        <dbReference type="Proteomes" id="UP000193498"/>
    </source>
</evidence>
<dbReference type="InterPro" id="IPR000719">
    <property type="entry name" value="Prot_kinase_dom"/>
</dbReference>
<dbReference type="InterPro" id="IPR045269">
    <property type="entry name" value="Atg1-like"/>
</dbReference>
<dbReference type="SUPFAM" id="SSF56112">
    <property type="entry name" value="Protein kinase-like (PK-like)"/>
    <property type="match status" value="1"/>
</dbReference>
<dbReference type="EC" id="2.7.11.1" evidence="1"/>
<keyword evidence="5" id="KW-0067">ATP-binding</keyword>
<comment type="caution">
    <text evidence="9">The sequence shown here is derived from an EMBL/GenBank/DDBJ whole genome shotgun (WGS) entry which is preliminary data.</text>
</comment>
<accession>A0A1Y1XU67</accession>
<feature type="compositionally biased region" description="Basic and acidic residues" evidence="7">
    <location>
        <begin position="60"/>
        <end position="70"/>
    </location>
</feature>
<dbReference type="AlphaFoldDB" id="A0A1Y1XU67"/>
<feature type="region of interest" description="Disordered" evidence="7">
    <location>
        <begin position="380"/>
        <end position="406"/>
    </location>
</feature>
<dbReference type="OrthoDB" id="346907at2759"/>
<dbReference type="Pfam" id="PF12063">
    <property type="entry name" value="ATG1-like_MIT1"/>
    <property type="match status" value="1"/>
</dbReference>
<dbReference type="InParanoid" id="A0A1Y1XU67"/>
<dbReference type="EMBL" id="MCFE01000460">
    <property type="protein sequence ID" value="ORX89301.1"/>
    <property type="molecule type" value="Genomic_DNA"/>
</dbReference>
<evidence type="ECO:0000256" key="4">
    <source>
        <dbReference type="ARBA" id="ARBA00022777"/>
    </source>
</evidence>
<keyword evidence="10" id="KW-1185">Reference proteome</keyword>
<dbReference type="GO" id="GO:0042594">
    <property type="term" value="P:response to starvation"/>
    <property type="evidence" value="ECO:0007669"/>
    <property type="project" value="TreeGrafter"/>
</dbReference>
<dbReference type="InterPro" id="IPR011009">
    <property type="entry name" value="Kinase-like_dom_sf"/>
</dbReference>
<dbReference type="FunCoup" id="A0A1Y1XU67">
    <property type="interactions" value="277"/>
</dbReference>
<dbReference type="GO" id="GO:0005829">
    <property type="term" value="C:cytosol"/>
    <property type="evidence" value="ECO:0007669"/>
    <property type="project" value="TreeGrafter"/>
</dbReference>
<dbReference type="GO" id="GO:0005524">
    <property type="term" value="F:ATP binding"/>
    <property type="evidence" value="ECO:0007669"/>
    <property type="project" value="UniProtKB-KW"/>
</dbReference>
<dbReference type="PANTHER" id="PTHR24348">
    <property type="entry name" value="SERINE/THREONINE-PROTEIN KINASE UNC-51-RELATED"/>
    <property type="match status" value="1"/>
</dbReference>
<dbReference type="GO" id="GO:0000422">
    <property type="term" value="P:autophagy of mitochondrion"/>
    <property type="evidence" value="ECO:0007669"/>
    <property type="project" value="TreeGrafter"/>
</dbReference>
<evidence type="ECO:0000256" key="2">
    <source>
        <dbReference type="ARBA" id="ARBA00022679"/>
    </source>
</evidence>
<dbReference type="InterPro" id="IPR048941">
    <property type="entry name" value="ATG1-like_MIT2"/>
</dbReference>
<dbReference type="GO" id="GO:0010506">
    <property type="term" value="P:regulation of autophagy"/>
    <property type="evidence" value="ECO:0007669"/>
    <property type="project" value="InterPro"/>
</dbReference>
<dbReference type="STRING" id="1314790.A0A1Y1XU67"/>
<sequence length="626" mass="70061">MGPEILRYEKYDAKADLWSVGAVLYELVVGKPPFRAQNHVELLKRIEKCNDHIKFPGEVSDSRVRRRDSDDNTASIPYSDSSQRKTTLVSEELKDLIRHLLKRNPAERLSFEDFFAHPCIIGMSRSSEQNVEIGNVGIAKYLCNTRRSASFDLPNSRYAPLGYALRRPSYEISTERIQRPFSLGLMGSKPRSYDPRMDFKSNRNATADQRNPSLHDEPASPSSSLLLNPTTVNIKLKTPRARANKTENNRDKDQTTISNKTEDEILFEREYVVIEKRAVEVNALADELAASPRLTNQTVRNPASSSSTTIPPPFRKPEGTALYYLARAESTPTINKMEYDSPTTALGSRDRGAPPTTGWASGATPSALAKAISTASARLLGRTGSHSPPHRDLSFSKGDQRNSEASKEEDLIISGIESSAYKAHAIFHLANLKFLELTPPHPESTKDSETPLSEEEVEKIGGEAFALYLKTLSLLQAGLDAAKKYWDNVDRNHTGVKTTSSRLNDAVQWMRDKFNESLEKAEFIKLKVTIDEEHSICVEKLMYDYALETSRAAAVDELVGENLTDCERSYQTAIWILSALLTVDEDNAMDEEDRRTITKFIGFISNRLSSLRRKMSNANLKNSTSA</sequence>
<evidence type="ECO:0000256" key="1">
    <source>
        <dbReference type="ARBA" id="ARBA00012513"/>
    </source>
</evidence>
<gene>
    <name evidence="9" type="ORF">K493DRAFT_410516</name>
</gene>
<feature type="region of interest" description="Disordered" evidence="7">
    <location>
        <begin position="183"/>
        <end position="257"/>
    </location>
</feature>
<feature type="compositionally biased region" description="Polar residues" evidence="7">
    <location>
        <begin position="72"/>
        <end position="83"/>
    </location>
</feature>
<dbReference type="GO" id="GO:0061709">
    <property type="term" value="P:reticulophagy"/>
    <property type="evidence" value="ECO:0007669"/>
    <property type="project" value="TreeGrafter"/>
</dbReference>
<dbReference type="Gene3D" id="1.10.510.10">
    <property type="entry name" value="Transferase(Phosphotransferase) domain 1"/>
    <property type="match status" value="1"/>
</dbReference>